<dbReference type="InterPro" id="IPR006664">
    <property type="entry name" value="OMP_bac"/>
</dbReference>
<dbReference type="Pfam" id="PF00691">
    <property type="entry name" value="OmpA"/>
    <property type="match status" value="1"/>
</dbReference>
<evidence type="ECO:0000256" key="7">
    <source>
        <dbReference type="ARBA" id="ARBA00023114"/>
    </source>
</evidence>
<evidence type="ECO:0000313" key="13">
    <source>
        <dbReference type="EMBL" id="MBB5372906.1"/>
    </source>
</evidence>
<dbReference type="GO" id="GO:0009279">
    <property type="term" value="C:cell outer membrane"/>
    <property type="evidence" value="ECO:0007669"/>
    <property type="project" value="UniProtKB-SubCell"/>
</dbReference>
<sequence>MNLRLVLAAATCFSLPLAVHAQPVSGPYIGLEAGTSFQQPVKYNESLGGSFGKTLYRESYAGDAYAGYGFGNGWRVQLEVDDLHSTLAETQNSAYGHVSSNGTRSSFGPMVNALYDFNASLPVFPYIGAGMGYQWTHLSSRDPNFAYGGTEGSPAFDVIVGLSYPVPWVRGLSATAEYRYMQLFSDTTMHGTVDGVSDNIKFRSASSHNLFLGLRYQLFSPPPLAPVPAAAAAPEAAPAPAPAKTYLVFFDWNKASLNPRATQIISQAASDSKTQNVTTLNVSGYTDTSGTPQYNQGLSERRAKAVAAQLVRDGVPASEIEIHAYGETHLLVSTGPDVREPQNRRVEIVLQ</sequence>
<dbReference type="GO" id="GO:0015288">
    <property type="term" value="F:porin activity"/>
    <property type="evidence" value="ECO:0007669"/>
    <property type="project" value="UniProtKB-KW"/>
</dbReference>
<dbReference type="InterPro" id="IPR050330">
    <property type="entry name" value="Bact_OuterMem_StrucFunc"/>
</dbReference>
<keyword evidence="3" id="KW-1134">Transmembrane beta strand</keyword>
<dbReference type="PANTHER" id="PTHR30329:SF21">
    <property type="entry name" value="LIPOPROTEIN YIAD-RELATED"/>
    <property type="match status" value="1"/>
</dbReference>
<dbReference type="SUPFAM" id="SSF103088">
    <property type="entry name" value="OmpA-like"/>
    <property type="match status" value="1"/>
</dbReference>
<dbReference type="Proteomes" id="UP000553706">
    <property type="component" value="Unassembled WGS sequence"/>
</dbReference>
<dbReference type="Gene3D" id="2.40.160.20">
    <property type="match status" value="1"/>
</dbReference>
<keyword evidence="7" id="KW-0626">Porin</keyword>
<protein>
    <submittedName>
        <fullName evidence="13">Outer membrane protein OmpA-like peptidoglycan-associated protein</fullName>
    </submittedName>
</protein>
<keyword evidence="14" id="KW-1185">Reference proteome</keyword>
<feature type="signal peptide" evidence="11">
    <location>
        <begin position="1"/>
        <end position="21"/>
    </location>
</feature>
<dbReference type="Gene3D" id="3.30.1330.60">
    <property type="entry name" value="OmpA-like domain"/>
    <property type="match status" value="1"/>
</dbReference>
<evidence type="ECO:0000259" key="12">
    <source>
        <dbReference type="PROSITE" id="PS51123"/>
    </source>
</evidence>
<name>A0A840VB23_9PROT</name>
<evidence type="ECO:0000256" key="1">
    <source>
        <dbReference type="ARBA" id="ARBA00004571"/>
    </source>
</evidence>
<keyword evidence="2" id="KW-0813">Transport</keyword>
<evidence type="ECO:0000256" key="4">
    <source>
        <dbReference type="ARBA" id="ARBA00022692"/>
    </source>
</evidence>
<comment type="caution">
    <text evidence="13">The sequence shown here is derived from an EMBL/GenBank/DDBJ whole genome shotgun (WGS) entry which is preliminary data.</text>
</comment>
<keyword evidence="4" id="KW-0812">Transmembrane</keyword>
<dbReference type="EMBL" id="JACHFJ010000003">
    <property type="protein sequence ID" value="MBB5372906.1"/>
    <property type="molecule type" value="Genomic_DNA"/>
</dbReference>
<dbReference type="PROSITE" id="PS51123">
    <property type="entry name" value="OMPA_2"/>
    <property type="match status" value="1"/>
</dbReference>
<feature type="chain" id="PRO_5033022091" evidence="11">
    <location>
        <begin position="22"/>
        <end position="351"/>
    </location>
</feature>
<dbReference type="CDD" id="cd07185">
    <property type="entry name" value="OmpA_C-like"/>
    <property type="match status" value="1"/>
</dbReference>
<evidence type="ECO:0000256" key="5">
    <source>
        <dbReference type="ARBA" id="ARBA00022729"/>
    </source>
</evidence>
<comment type="subcellular location">
    <subcellularLocation>
        <location evidence="1">Cell outer membrane</location>
        <topology evidence="1">Multi-pass membrane protein</topology>
    </subcellularLocation>
</comment>
<evidence type="ECO:0000256" key="8">
    <source>
        <dbReference type="ARBA" id="ARBA00023136"/>
    </source>
</evidence>
<evidence type="ECO:0000256" key="10">
    <source>
        <dbReference type="PROSITE-ProRule" id="PRU00473"/>
    </source>
</evidence>
<dbReference type="InterPro" id="IPR027385">
    <property type="entry name" value="Beta-barrel_OMP"/>
</dbReference>
<dbReference type="GO" id="GO:0046930">
    <property type="term" value="C:pore complex"/>
    <property type="evidence" value="ECO:0007669"/>
    <property type="project" value="UniProtKB-KW"/>
</dbReference>
<keyword evidence="5 11" id="KW-0732">Signal</keyword>
<accession>A0A840VB23</accession>
<reference evidence="13 14" key="1">
    <citation type="submission" date="2020-08" db="EMBL/GenBank/DDBJ databases">
        <title>Genomic Encyclopedia of Type Strains, Phase IV (KMG-IV): sequencing the most valuable type-strain genomes for metagenomic binning, comparative biology and taxonomic classification.</title>
        <authorList>
            <person name="Goeker M."/>
        </authorList>
    </citation>
    <scope>NUCLEOTIDE SEQUENCE [LARGE SCALE GENOMIC DNA]</scope>
    <source>
        <strain evidence="13 14">DSM 27026</strain>
    </source>
</reference>
<dbReference type="GO" id="GO:0006811">
    <property type="term" value="P:monoatomic ion transport"/>
    <property type="evidence" value="ECO:0007669"/>
    <property type="project" value="UniProtKB-KW"/>
</dbReference>
<dbReference type="PANTHER" id="PTHR30329">
    <property type="entry name" value="STATOR ELEMENT OF FLAGELLAR MOTOR COMPLEX"/>
    <property type="match status" value="1"/>
</dbReference>
<organism evidence="13 14">
    <name type="scientific">Acidocella aromatica</name>
    <dbReference type="NCBI Taxonomy" id="1303579"/>
    <lineage>
        <taxon>Bacteria</taxon>
        <taxon>Pseudomonadati</taxon>
        <taxon>Pseudomonadota</taxon>
        <taxon>Alphaproteobacteria</taxon>
        <taxon>Acetobacterales</taxon>
        <taxon>Acidocellaceae</taxon>
        <taxon>Acidocella</taxon>
    </lineage>
</organism>
<evidence type="ECO:0000256" key="9">
    <source>
        <dbReference type="ARBA" id="ARBA00023237"/>
    </source>
</evidence>
<dbReference type="SUPFAM" id="SSF56925">
    <property type="entry name" value="OMPA-like"/>
    <property type="match status" value="1"/>
</dbReference>
<keyword evidence="6" id="KW-0406">Ion transport</keyword>
<feature type="domain" description="OmpA-like" evidence="12">
    <location>
        <begin position="237"/>
        <end position="351"/>
    </location>
</feature>
<dbReference type="PRINTS" id="PR01021">
    <property type="entry name" value="OMPADOMAIN"/>
</dbReference>
<dbReference type="InterPro" id="IPR006665">
    <property type="entry name" value="OmpA-like"/>
</dbReference>
<evidence type="ECO:0000256" key="3">
    <source>
        <dbReference type="ARBA" id="ARBA00022452"/>
    </source>
</evidence>
<evidence type="ECO:0000256" key="6">
    <source>
        <dbReference type="ARBA" id="ARBA00023065"/>
    </source>
</evidence>
<dbReference type="AlphaFoldDB" id="A0A840VB23"/>
<gene>
    <name evidence="13" type="ORF">HNP71_001157</name>
</gene>
<evidence type="ECO:0000256" key="11">
    <source>
        <dbReference type="SAM" id="SignalP"/>
    </source>
</evidence>
<evidence type="ECO:0000256" key="2">
    <source>
        <dbReference type="ARBA" id="ARBA00022448"/>
    </source>
</evidence>
<keyword evidence="8 10" id="KW-0472">Membrane</keyword>
<dbReference type="InterPro" id="IPR036737">
    <property type="entry name" value="OmpA-like_sf"/>
</dbReference>
<dbReference type="InterPro" id="IPR011250">
    <property type="entry name" value="OMP/PagP_B-barrel"/>
</dbReference>
<evidence type="ECO:0000313" key="14">
    <source>
        <dbReference type="Proteomes" id="UP000553706"/>
    </source>
</evidence>
<proteinExistence type="predicted"/>
<keyword evidence="9" id="KW-0998">Cell outer membrane</keyword>
<dbReference type="Pfam" id="PF13505">
    <property type="entry name" value="OMP_b-brl"/>
    <property type="match status" value="1"/>
</dbReference>
<dbReference type="RefSeq" id="WP_183265923.1">
    <property type="nucleotide sequence ID" value="NZ_JACHFJ010000003.1"/>
</dbReference>